<evidence type="ECO:0000256" key="1">
    <source>
        <dbReference type="SAM" id="MobiDB-lite"/>
    </source>
</evidence>
<feature type="compositionally biased region" description="Pro residues" evidence="1">
    <location>
        <begin position="69"/>
        <end position="82"/>
    </location>
</feature>
<organism evidence="2">
    <name type="scientific">uncultured Gemmatimonadaceae bacterium</name>
    <dbReference type="NCBI Taxonomy" id="246130"/>
    <lineage>
        <taxon>Bacteria</taxon>
        <taxon>Pseudomonadati</taxon>
        <taxon>Gemmatimonadota</taxon>
        <taxon>Gemmatimonadia</taxon>
        <taxon>Gemmatimonadales</taxon>
        <taxon>Gemmatimonadaceae</taxon>
        <taxon>environmental samples</taxon>
    </lineage>
</organism>
<sequence length="82" mass="8748">APCTGGPCARRTATRSRPATWRWTATTSAPPGSRPARCWVRFSSACWTACWTTRASTRASGSSRSSRPVAPPRPAPPPPIIV</sequence>
<protein>
    <submittedName>
        <fullName evidence="2">Uncharacterized protein</fullName>
    </submittedName>
</protein>
<feature type="region of interest" description="Disordered" evidence="1">
    <location>
        <begin position="1"/>
        <end position="33"/>
    </location>
</feature>
<proteinExistence type="predicted"/>
<accession>A0A6J4KH31</accession>
<name>A0A6J4KH31_9BACT</name>
<evidence type="ECO:0000313" key="2">
    <source>
        <dbReference type="EMBL" id="CAA9304491.1"/>
    </source>
</evidence>
<dbReference type="AlphaFoldDB" id="A0A6J4KH31"/>
<feature type="non-terminal residue" evidence="2">
    <location>
        <position position="82"/>
    </location>
</feature>
<dbReference type="EMBL" id="CADCTU010000244">
    <property type="protein sequence ID" value="CAA9304491.1"/>
    <property type="molecule type" value="Genomic_DNA"/>
</dbReference>
<gene>
    <name evidence="2" type="ORF">AVDCRST_MAG11-1065</name>
</gene>
<feature type="compositionally biased region" description="Low complexity" evidence="1">
    <location>
        <begin position="54"/>
        <end position="68"/>
    </location>
</feature>
<feature type="compositionally biased region" description="Low complexity" evidence="1">
    <location>
        <begin position="9"/>
        <end position="30"/>
    </location>
</feature>
<feature type="non-terminal residue" evidence="2">
    <location>
        <position position="1"/>
    </location>
</feature>
<feature type="region of interest" description="Disordered" evidence="1">
    <location>
        <begin position="54"/>
        <end position="82"/>
    </location>
</feature>
<reference evidence="2" key="1">
    <citation type="submission" date="2020-02" db="EMBL/GenBank/DDBJ databases">
        <authorList>
            <person name="Meier V. D."/>
        </authorList>
    </citation>
    <scope>NUCLEOTIDE SEQUENCE</scope>
    <source>
        <strain evidence="2">AVDCRST_MAG11</strain>
    </source>
</reference>